<reference evidence="2 3" key="1">
    <citation type="submission" date="2023-06" db="EMBL/GenBank/DDBJ databases">
        <title>Draft genome sequence of Novosphingobium sp. strain IK01.</title>
        <authorList>
            <person name="Hatamoto M."/>
            <person name="Ikarashi T."/>
            <person name="Yamaguchi T."/>
        </authorList>
    </citation>
    <scope>NUCLEOTIDE SEQUENCE [LARGE SCALE GENOMIC DNA]</scope>
    <source>
        <strain evidence="2 3">IK01</strain>
    </source>
</reference>
<keyword evidence="3" id="KW-1185">Reference proteome</keyword>
<evidence type="ECO:0000256" key="1">
    <source>
        <dbReference type="ARBA" id="ARBA00007613"/>
    </source>
</evidence>
<dbReference type="Gene3D" id="1.20.1600.10">
    <property type="entry name" value="Outer membrane efflux proteins (OEP)"/>
    <property type="match status" value="1"/>
</dbReference>
<dbReference type="RefSeq" id="WP_317974359.1">
    <property type="nucleotide sequence ID" value="NZ_BTFW01000001.1"/>
</dbReference>
<evidence type="ECO:0000313" key="2">
    <source>
        <dbReference type="EMBL" id="GMM60570.1"/>
    </source>
</evidence>
<dbReference type="PROSITE" id="PS51257">
    <property type="entry name" value="PROKAR_LIPOPROTEIN"/>
    <property type="match status" value="1"/>
</dbReference>
<protein>
    <submittedName>
        <fullName evidence="2">Efflux transporter outer membrane subunit</fullName>
    </submittedName>
</protein>
<dbReference type="EMBL" id="BTFW01000001">
    <property type="protein sequence ID" value="GMM60570.1"/>
    <property type="molecule type" value="Genomic_DNA"/>
</dbReference>
<dbReference type="Proteomes" id="UP001187221">
    <property type="component" value="Unassembled WGS sequence"/>
</dbReference>
<gene>
    <name evidence="2" type="ORF">NUTIK01_13470</name>
</gene>
<dbReference type="PANTHER" id="PTHR30203">
    <property type="entry name" value="OUTER MEMBRANE CATION EFFLUX PROTEIN"/>
    <property type="match status" value="1"/>
</dbReference>
<name>A0ABQ6P654_9SPHN</name>
<dbReference type="Pfam" id="PF02321">
    <property type="entry name" value="OEP"/>
    <property type="match status" value="1"/>
</dbReference>
<comment type="caution">
    <text evidence="2">The sequence shown here is derived from an EMBL/GenBank/DDBJ whole genome shotgun (WGS) entry which is preliminary data.</text>
</comment>
<evidence type="ECO:0000313" key="3">
    <source>
        <dbReference type="Proteomes" id="UP001187221"/>
    </source>
</evidence>
<accession>A0ABQ6P654</accession>
<sequence length="460" mass="48275">MPRFRLQPRPGTGRIGLPVNLLAGLLAGVLAGCARYTPLPLATTPPLAPEVSALPGAPAPHEPLSVAQVVDLALANNPDLKAARLRRAIAAGQTKQARILPNPSLGGSILPLLSGVGTVTAWNISLSQDIRSIITYSSRHRAARDSEQQVAADIVWQEWLVAGRARQLATDLIIGARSRPLYGAARQLLADRNAKLDQALAAGNTTLTIVAPDRVALQAARMALDSFDQTQLALKHQLNALLGLAPDADVPLVATPDLPAFDPAAIRASLPSLADRRPDLIALRLGYGAADETVHQAILAQFPDLVLGPSASSDNSKVINAGPNATLGLPVFDRNQGALAIARATRAQLHAEYAARLAATTGEVGALLGQAEQLSAQLDRARRALPGARLAAERAAAAFGASNLDERGYVDLVSSHFAREQEIMTLELALLDRQIAIQTLVGAGLPTVDLPRAPSGSMQR</sequence>
<dbReference type="InterPro" id="IPR010131">
    <property type="entry name" value="MdtP/NodT-like"/>
</dbReference>
<dbReference type="SUPFAM" id="SSF56954">
    <property type="entry name" value="Outer membrane efflux proteins (OEP)"/>
    <property type="match status" value="1"/>
</dbReference>
<proteinExistence type="inferred from homology"/>
<organism evidence="2 3">
    <name type="scientific">Novosphingobium pituita</name>
    <dbReference type="NCBI Taxonomy" id="3056842"/>
    <lineage>
        <taxon>Bacteria</taxon>
        <taxon>Pseudomonadati</taxon>
        <taxon>Pseudomonadota</taxon>
        <taxon>Alphaproteobacteria</taxon>
        <taxon>Sphingomonadales</taxon>
        <taxon>Sphingomonadaceae</taxon>
        <taxon>Novosphingobium</taxon>
    </lineage>
</organism>
<dbReference type="InterPro" id="IPR003423">
    <property type="entry name" value="OMP_efflux"/>
</dbReference>
<dbReference type="PANTHER" id="PTHR30203:SF24">
    <property type="entry name" value="BLR4935 PROTEIN"/>
    <property type="match status" value="1"/>
</dbReference>
<comment type="similarity">
    <text evidence="1">Belongs to the outer membrane factor (OMF) (TC 1.B.17) family.</text>
</comment>